<sequence>MPTYEYVCQKCGEEFTRTMSLSEHEKEKVVCPKCGGEAKQIMSLFIPKTSRKS</sequence>
<dbReference type="EMBL" id="DTHB01000040">
    <property type="protein sequence ID" value="HGB14527.1"/>
    <property type="molecule type" value="Genomic_DNA"/>
</dbReference>
<comment type="caution">
    <text evidence="2">The sequence shown here is derived from an EMBL/GenBank/DDBJ whole genome shotgun (WGS) entry which is preliminary data.</text>
</comment>
<dbReference type="Pfam" id="PF09723">
    <property type="entry name" value="Zn_ribbon_8"/>
    <property type="match status" value="1"/>
</dbReference>
<feature type="domain" description="C2H2-type" evidence="1">
    <location>
        <begin position="6"/>
        <end position="26"/>
    </location>
</feature>
<protein>
    <submittedName>
        <fullName evidence="2">Zinc ribbon domain-containing protein</fullName>
    </submittedName>
</protein>
<dbReference type="InterPro" id="IPR013087">
    <property type="entry name" value="Znf_C2H2_type"/>
</dbReference>
<dbReference type="SMART" id="SM00834">
    <property type="entry name" value="CxxC_CXXC_SSSS"/>
    <property type="match status" value="1"/>
</dbReference>
<proteinExistence type="predicted"/>
<organism evidence="2">
    <name type="scientific">Desulfobacca acetoxidans</name>
    <dbReference type="NCBI Taxonomy" id="60893"/>
    <lineage>
        <taxon>Bacteria</taxon>
        <taxon>Pseudomonadati</taxon>
        <taxon>Thermodesulfobacteriota</taxon>
        <taxon>Desulfobaccia</taxon>
        <taxon>Desulfobaccales</taxon>
        <taxon>Desulfobaccaceae</taxon>
        <taxon>Desulfobacca</taxon>
    </lineage>
</organism>
<evidence type="ECO:0000259" key="1">
    <source>
        <dbReference type="PROSITE" id="PS50157"/>
    </source>
</evidence>
<name>A0A7C3SKG1_9BACT</name>
<dbReference type="Gene3D" id="2.20.28.30">
    <property type="entry name" value="RNA polymerase ii, chain L"/>
    <property type="match status" value="1"/>
</dbReference>
<dbReference type="AlphaFoldDB" id="A0A7C3SKG1"/>
<reference evidence="2" key="1">
    <citation type="journal article" date="2020" name="mSystems">
        <title>Genome- and Community-Level Interaction Insights into Carbon Utilization and Element Cycling Functions of Hydrothermarchaeota in Hydrothermal Sediment.</title>
        <authorList>
            <person name="Zhou Z."/>
            <person name="Liu Y."/>
            <person name="Xu W."/>
            <person name="Pan J."/>
            <person name="Luo Z.H."/>
            <person name="Li M."/>
        </authorList>
    </citation>
    <scope>NUCLEOTIDE SEQUENCE [LARGE SCALE GENOMIC DNA]</scope>
    <source>
        <strain evidence="2">SpSt-776</strain>
    </source>
</reference>
<dbReference type="InterPro" id="IPR013429">
    <property type="entry name" value="Regulatory_FmdB_Zinc_ribbon"/>
</dbReference>
<dbReference type="PROSITE" id="PS50157">
    <property type="entry name" value="ZINC_FINGER_C2H2_2"/>
    <property type="match status" value="1"/>
</dbReference>
<gene>
    <name evidence="2" type="ORF">ENV62_04725</name>
</gene>
<accession>A0A7C3SKG1</accession>
<evidence type="ECO:0000313" key="2">
    <source>
        <dbReference type="EMBL" id="HGB14527.1"/>
    </source>
</evidence>
<dbReference type="NCBIfam" id="TIGR02605">
    <property type="entry name" value="CxxC_CxxC_SSSS"/>
    <property type="match status" value="1"/>
</dbReference>